<dbReference type="SUPFAM" id="SSF53697">
    <property type="entry name" value="SIS domain"/>
    <property type="match status" value="1"/>
</dbReference>
<dbReference type="PATRIC" id="fig|29556.3.peg.289"/>
<dbReference type="GO" id="GO:1901135">
    <property type="term" value="P:carbohydrate derivative metabolic process"/>
    <property type="evidence" value="ECO:0007669"/>
    <property type="project" value="InterPro"/>
</dbReference>
<reference evidence="2 3" key="1">
    <citation type="journal article" date="2015" name="Genome Announc.">
        <title>Complete Genome Sequence of Mycoplasma meleagridis, a Possible Emerging Pathogen in Chickens.</title>
        <authorList>
            <person name="Abolnik C."/>
        </authorList>
    </citation>
    <scope>NUCLEOTIDE SEQUENCE [LARGE SCALE GENOMIC DNA]</scope>
    <source>
        <strain evidence="2 3">B2096 8B</strain>
    </source>
</reference>
<dbReference type="Gene3D" id="1.10.10.10">
    <property type="entry name" value="Winged helix-like DNA-binding domain superfamily/Winged helix DNA-binding domain"/>
    <property type="match status" value="1"/>
</dbReference>
<organism evidence="3">
    <name type="scientific">Mycoplasmopsis gallinacea</name>
    <dbReference type="NCBI Taxonomy" id="29556"/>
    <lineage>
        <taxon>Bacteria</taxon>
        <taxon>Bacillati</taxon>
        <taxon>Mycoplasmatota</taxon>
        <taxon>Mycoplasmoidales</taxon>
        <taxon>Metamycoplasmataceae</taxon>
        <taxon>Mycoplasmopsis</taxon>
    </lineage>
</organism>
<dbReference type="EMBL" id="CP011021">
    <property type="protein sequence ID" value="AKA49917.1"/>
    <property type="molecule type" value="Genomic_DNA"/>
</dbReference>
<dbReference type="KEGG" id="mgb:VO56_01425"/>
<dbReference type="InterPro" id="IPR035472">
    <property type="entry name" value="RpiR-like_SIS"/>
</dbReference>
<sequence>MKLFINEFESLTESERKVVDFLNSETKFFYEKSIEEVASRIHISTGVLTRMYKKLGFKSFKEIQFFVKYKYLNSVSISEKSSISEIIAYHYMTAINLTSKNLDMKKIDYIVNQILTTKKVYLFGVGSSAIAARELGYNLQKLEIEVIICDDFHLFLISIATTMTKRPNSACIIMISKTALTNEFQFLLNKVDHYNMPYLVITSNRSITAKYKNVLVHENLEQNKRYDALTSKIVQQYICDIIMYRVREFKGSSYNDMSLQWIKMIDDWNKK</sequence>
<evidence type="ECO:0000313" key="2">
    <source>
        <dbReference type="EMBL" id="AKA49917.1"/>
    </source>
</evidence>
<dbReference type="GO" id="GO:0097367">
    <property type="term" value="F:carbohydrate derivative binding"/>
    <property type="evidence" value="ECO:0007669"/>
    <property type="project" value="InterPro"/>
</dbReference>
<dbReference type="InterPro" id="IPR000281">
    <property type="entry name" value="HTH_RpiR"/>
</dbReference>
<protein>
    <recommendedName>
        <fullName evidence="1">HTH rpiR-type domain-containing protein</fullName>
    </recommendedName>
</protein>
<proteinExistence type="predicted"/>
<dbReference type="HOGENOM" id="CLU_055769_5_0_14"/>
<evidence type="ECO:0000313" key="3">
    <source>
        <dbReference type="Proteomes" id="UP000032722"/>
    </source>
</evidence>
<dbReference type="InterPro" id="IPR046348">
    <property type="entry name" value="SIS_dom_sf"/>
</dbReference>
<gene>
    <name evidence="2" type="ORF">VO56_01425</name>
</gene>
<dbReference type="Gene3D" id="3.40.50.10490">
    <property type="entry name" value="Glucose-6-phosphate isomerase like protein, domain 1"/>
    <property type="match status" value="1"/>
</dbReference>
<dbReference type="GO" id="GO:0003700">
    <property type="term" value="F:DNA-binding transcription factor activity"/>
    <property type="evidence" value="ECO:0007669"/>
    <property type="project" value="InterPro"/>
</dbReference>
<dbReference type="InterPro" id="IPR036388">
    <property type="entry name" value="WH-like_DNA-bd_sf"/>
</dbReference>
<dbReference type="GO" id="GO:0003677">
    <property type="term" value="F:DNA binding"/>
    <property type="evidence" value="ECO:0007669"/>
    <property type="project" value="InterPro"/>
</dbReference>
<dbReference type="PANTHER" id="PTHR30514:SF21">
    <property type="entry name" value="RPIR-FAMILY TRANSCRIPTIONAL REGULATOR"/>
    <property type="match status" value="1"/>
</dbReference>
<evidence type="ECO:0000259" key="1">
    <source>
        <dbReference type="PROSITE" id="PS51071"/>
    </source>
</evidence>
<dbReference type="PROSITE" id="PS51071">
    <property type="entry name" value="HTH_RPIR"/>
    <property type="match status" value="1"/>
</dbReference>
<dbReference type="PANTHER" id="PTHR30514">
    <property type="entry name" value="GLUCOKINASE"/>
    <property type="match status" value="1"/>
</dbReference>
<dbReference type="Pfam" id="PF01418">
    <property type="entry name" value="HTH_6"/>
    <property type="match status" value="1"/>
</dbReference>
<accession>A0A0D5ZJK3</accession>
<dbReference type="SUPFAM" id="SSF46689">
    <property type="entry name" value="Homeodomain-like"/>
    <property type="match status" value="1"/>
</dbReference>
<dbReference type="InterPro" id="IPR009057">
    <property type="entry name" value="Homeodomain-like_sf"/>
</dbReference>
<dbReference type="CDD" id="cd05013">
    <property type="entry name" value="SIS_RpiR"/>
    <property type="match status" value="1"/>
</dbReference>
<name>A0A0D5ZJK3_9BACT</name>
<feature type="domain" description="HTH rpiR-type" evidence="1">
    <location>
        <begin position="1"/>
        <end position="74"/>
    </location>
</feature>
<dbReference type="AlphaFoldDB" id="A0A0D5ZJK3"/>
<dbReference type="Proteomes" id="UP000032722">
    <property type="component" value="Chromosome"/>
</dbReference>
<dbReference type="InterPro" id="IPR047640">
    <property type="entry name" value="RpiR-like"/>
</dbReference>